<dbReference type="EMBL" id="FZON01000013">
    <property type="protein sequence ID" value="SNS38695.1"/>
    <property type="molecule type" value="Genomic_DNA"/>
</dbReference>
<name>A0A239E1T0_9RHOB</name>
<dbReference type="RefSeq" id="WP_089277522.1">
    <property type="nucleotide sequence ID" value="NZ_FZON01000013.1"/>
</dbReference>
<dbReference type="InterPro" id="IPR051783">
    <property type="entry name" value="NAD(P)-dependent_oxidoreduct"/>
</dbReference>
<protein>
    <submittedName>
        <fullName evidence="3">NAD dependent epimerase/dehydratase family protein</fullName>
    </submittedName>
</protein>
<dbReference type="PANTHER" id="PTHR48079">
    <property type="entry name" value="PROTEIN YEEZ"/>
    <property type="match status" value="1"/>
</dbReference>
<dbReference type="Proteomes" id="UP000198440">
    <property type="component" value="Unassembled WGS sequence"/>
</dbReference>
<dbReference type="SUPFAM" id="SSF51735">
    <property type="entry name" value="NAD(P)-binding Rossmann-fold domains"/>
    <property type="match status" value="1"/>
</dbReference>
<organism evidence="3 4">
    <name type="scientific">Antarctobacter heliothermus</name>
    <dbReference type="NCBI Taxonomy" id="74033"/>
    <lineage>
        <taxon>Bacteria</taxon>
        <taxon>Pseudomonadati</taxon>
        <taxon>Pseudomonadota</taxon>
        <taxon>Alphaproteobacteria</taxon>
        <taxon>Rhodobacterales</taxon>
        <taxon>Roseobacteraceae</taxon>
        <taxon>Antarctobacter</taxon>
    </lineage>
</organism>
<proteinExistence type="predicted"/>
<dbReference type="GO" id="GO:0004029">
    <property type="term" value="F:aldehyde dehydrogenase (NAD+) activity"/>
    <property type="evidence" value="ECO:0007669"/>
    <property type="project" value="TreeGrafter"/>
</dbReference>
<feature type="domain" description="NAD-dependent epimerase/dehydratase" evidence="2">
    <location>
        <begin position="27"/>
        <end position="199"/>
    </location>
</feature>
<reference evidence="3 4" key="1">
    <citation type="submission" date="2017-06" db="EMBL/GenBank/DDBJ databases">
        <authorList>
            <person name="Kim H.J."/>
            <person name="Triplett B.A."/>
        </authorList>
    </citation>
    <scope>NUCLEOTIDE SEQUENCE [LARGE SCALE GENOMIC DNA]</scope>
    <source>
        <strain evidence="3 4">DSM 11445</strain>
    </source>
</reference>
<gene>
    <name evidence="3" type="ORF">SAMN04488078_101319</name>
</gene>
<evidence type="ECO:0000313" key="3">
    <source>
        <dbReference type="EMBL" id="SNS38695.1"/>
    </source>
</evidence>
<dbReference type="Pfam" id="PF01370">
    <property type="entry name" value="Epimerase"/>
    <property type="match status" value="1"/>
</dbReference>
<feature type="region of interest" description="Disordered" evidence="1">
    <location>
        <begin position="1"/>
        <end position="22"/>
    </location>
</feature>
<evidence type="ECO:0000256" key="1">
    <source>
        <dbReference type="SAM" id="MobiDB-lite"/>
    </source>
</evidence>
<dbReference type="PANTHER" id="PTHR48079:SF6">
    <property type="entry name" value="NAD(P)-BINDING DOMAIN-CONTAINING PROTEIN-RELATED"/>
    <property type="match status" value="1"/>
</dbReference>
<dbReference type="InterPro" id="IPR036291">
    <property type="entry name" value="NAD(P)-bd_dom_sf"/>
</dbReference>
<evidence type="ECO:0000313" key="4">
    <source>
        <dbReference type="Proteomes" id="UP000198440"/>
    </source>
</evidence>
<accession>A0A239E1T0</accession>
<dbReference type="InterPro" id="IPR001509">
    <property type="entry name" value="Epimerase_deHydtase"/>
</dbReference>
<dbReference type="OrthoDB" id="7836994at2"/>
<dbReference type="Gene3D" id="3.40.50.720">
    <property type="entry name" value="NAD(P)-binding Rossmann-like Domain"/>
    <property type="match status" value="1"/>
</dbReference>
<evidence type="ECO:0000259" key="2">
    <source>
        <dbReference type="Pfam" id="PF01370"/>
    </source>
</evidence>
<dbReference type="AlphaFoldDB" id="A0A239E1T0"/>
<sequence length="344" mass="36823">MGDVKPGTNSLRDVKPEPKNTGDVTRILITGANGFVGSACVAEARARGVEVIALYRRAPLAQWANDPGIHALQGDLSDPAATAPLRNATARVQAVIHAAAHLGGDAASHAQDTLRGTQTLLDTMADSGARLVLVSSIAVYDTAQIAPGAALDETAPLDDPDHPRDAYAGAKRRQELMCRASGVPLWILRPGAVWGSGRTWNALLGFWASKLHVQINSGGELPLTHVSHTAWALVEAAMRAPQGTPVLNVLDDDRPTRARFLRAHQRMTGWPRLTLPVPYRVWMAGVRLLKPLSPHLPGLLREPTARARLMPLTWPNTALRSALGGEDTDTFEGMLARTLGDNSP</sequence>
<dbReference type="GO" id="GO:0005737">
    <property type="term" value="C:cytoplasm"/>
    <property type="evidence" value="ECO:0007669"/>
    <property type="project" value="TreeGrafter"/>
</dbReference>